<keyword evidence="12" id="KW-1185">Reference proteome</keyword>
<dbReference type="PANTHER" id="PTHR41523">
    <property type="entry name" value="TWO-COMPONENT SYSTEM SENSOR PROTEIN"/>
    <property type="match status" value="1"/>
</dbReference>
<dbReference type="Proteomes" id="UP001203058">
    <property type="component" value="Unassembled WGS sequence"/>
</dbReference>
<keyword evidence="5" id="KW-0547">Nucleotide-binding</keyword>
<dbReference type="InterPro" id="IPR036890">
    <property type="entry name" value="HATPase_C_sf"/>
</dbReference>
<evidence type="ECO:0000256" key="3">
    <source>
        <dbReference type="ARBA" id="ARBA00022553"/>
    </source>
</evidence>
<dbReference type="SUPFAM" id="SSF55874">
    <property type="entry name" value="ATPase domain of HSP90 chaperone/DNA topoisomerase II/histidine kinase"/>
    <property type="match status" value="1"/>
</dbReference>
<dbReference type="PROSITE" id="PS50113">
    <property type="entry name" value="PAC"/>
    <property type="match status" value="1"/>
</dbReference>
<evidence type="ECO:0000259" key="10">
    <source>
        <dbReference type="PROSITE" id="PS50113"/>
    </source>
</evidence>
<feature type="domain" description="PAC" evidence="10">
    <location>
        <begin position="85"/>
        <end position="137"/>
    </location>
</feature>
<proteinExistence type="predicted"/>
<organism evidence="11 12">
    <name type="scientific">Sphingomonas telluris</name>
    <dbReference type="NCBI Taxonomy" id="2907998"/>
    <lineage>
        <taxon>Bacteria</taxon>
        <taxon>Pseudomonadati</taxon>
        <taxon>Pseudomonadota</taxon>
        <taxon>Alphaproteobacteria</taxon>
        <taxon>Sphingomonadales</taxon>
        <taxon>Sphingomonadaceae</taxon>
        <taxon>Sphingomonas</taxon>
    </lineage>
</organism>
<dbReference type="NCBIfam" id="TIGR00229">
    <property type="entry name" value="sensory_box"/>
    <property type="match status" value="1"/>
</dbReference>
<comment type="caution">
    <text evidence="11">The sequence shown here is derived from an EMBL/GenBank/DDBJ whole genome shotgun (WGS) entry which is preliminary data.</text>
</comment>
<dbReference type="InterPro" id="IPR000700">
    <property type="entry name" value="PAS-assoc_C"/>
</dbReference>
<keyword evidence="3" id="KW-0597">Phosphoprotein</keyword>
<gene>
    <name evidence="11" type="ORF">LZ016_07245</name>
</gene>
<reference evidence="11 12" key="1">
    <citation type="submission" date="2022-03" db="EMBL/GenBank/DDBJ databases">
        <authorList>
            <person name="Jo J.-H."/>
            <person name="Im W.-T."/>
        </authorList>
    </citation>
    <scope>NUCLEOTIDE SEQUENCE [LARGE SCALE GENOMIC DNA]</scope>
    <source>
        <strain evidence="11 12">SM33</strain>
    </source>
</reference>
<keyword evidence="9" id="KW-0175">Coiled coil</keyword>
<dbReference type="SMART" id="SM00387">
    <property type="entry name" value="HATPase_c"/>
    <property type="match status" value="1"/>
</dbReference>
<dbReference type="Pfam" id="PF13581">
    <property type="entry name" value="HATPase_c_2"/>
    <property type="match status" value="1"/>
</dbReference>
<comment type="catalytic activity">
    <reaction evidence="1">
        <text>ATP + protein L-histidine = ADP + protein N-phospho-L-histidine.</text>
        <dbReference type="EC" id="2.7.13.3"/>
    </reaction>
</comment>
<protein>
    <recommendedName>
        <fullName evidence="2">histidine kinase</fullName>
        <ecNumber evidence="2">2.7.13.3</ecNumber>
    </recommendedName>
</protein>
<evidence type="ECO:0000256" key="6">
    <source>
        <dbReference type="ARBA" id="ARBA00022777"/>
    </source>
</evidence>
<dbReference type="Pfam" id="PF07568">
    <property type="entry name" value="HisKA_2"/>
    <property type="match status" value="1"/>
</dbReference>
<evidence type="ECO:0000256" key="9">
    <source>
        <dbReference type="SAM" id="Coils"/>
    </source>
</evidence>
<dbReference type="InterPro" id="IPR011495">
    <property type="entry name" value="Sig_transdc_His_kin_sub2_dim/P"/>
</dbReference>
<evidence type="ECO:0000313" key="11">
    <source>
        <dbReference type="EMBL" id="MCH8615893.1"/>
    </source>
</evidence>
<dbReference type="InterPro" id="IPR013656">
    <property type="entry name" value="PAS_4"/>
</dbReference>
<dbReference type="Gene3D" id="3.30.450.20">
    <property type="entry name" value="PAS domain"/>
    <property type="match status" value="1"/>
</dbReference>
<feature type="coiled-coil region" evidence="9">
    <location>
        <begin position="128"/>
        <end position="159"/>
    </location>
</feature>
<keyword evidence="4" id="KW-0808">Transferase</keyword>
<evidence type="ECO:0000256" key="4">
    <source>
        <dbReference type="ARBA" id="ARBA00022679"/>
    </source>
</evidence>
<sequence>MNLPHDLAQAQALALAIVDTLPEPFLVLDDELQLLAGSRCFYEVYGEDPASAHGRSMFELSGGQWDIPGLRQLLAAVVDDRTAIDSFEFERNFAKLGKRTLHLNALPIRDKSGSGRMVLVAIKDITERRAAEQEKQLLLEHTEELLEQQKTLLREMRHRIANSLQIIASILLLKAGAVSSEETKNELRAAHQRVMSVAAVQGHLQASDGIEQIEMGPYLAKLSSGLASSMVDPRQNIDITVTSDRGVLPTSHAVSIGLIVTELIINAVKYAFPEGRSSDRIRVTFEMAKSDWKLTVADNGTGRRQETESGTSTGLGTALVAALAKQLKAQVSETSSSEGLVVAVTKATFESRLPRAA</sequence>
<evidence type="ECO:0000256" key="2">
    <source>
        <dbReference type="ARBA" id="ARBA00012438"/>
    </source>
</evidence>
<accession>A0ABS9VLQ6</accession>
<dbReference type="Pfam" id="PF08448">
    <property type="entry name" value="PAS_4"/>
    <property type="match status" value="1"/>
</dbReference>
<keyword evidence="6" id="KW-0418">Kinase</keyword>
<evidence type="ECO:0000313" key="12">
    <source>
        <dbReference type="Proteomes" id="UP001203058"/>
    </source>
</evidence>
<dbReference type="InterPro" id="IPR035965">
    <property type="entry name" value="PAS-like_dom_sf"/>
</dbReference>
<evidence type="ECO:0000256" key="1">
    <source>
        <dbReference type="ARBA" id="ARBA00000085"/>
    </source>
</evidence>
<dbReference type="EC" id="2.7.13.3" evidence="2"/>
<dbReference type="Gene3D" id="3.30.565.10">
    <property type="entry name" value="Histidine kinase-like ATPase, C-terminal domain"/>
    <property type="match status" value="1"/>
</dbReference>
<dbReference type="SUPFAM" id="SSF55785">
    <property type="entry name" value="PYP-like sensor domain (PAS domain)"/>
    <property type="match status" value="1"/>
</dbReference>
<name>A0ABS9VLQ6_9SPHN</name>
<dbReference type="EMBL" id="JAKZHW010000001">
    <property type="protein sequence ID" value="MCH8615893.1"/>
    <property type="molecule type" value="Genomic_DNA"/>
</dbReference>
<evidence type="ECO:0000256" key="5">
    <source>
        <dbReference type="ARBA" id="ARBA00022741"/>
    </source>
</evidence>
<keyword evidence="8" id="KW-0843">Virulence</keyword>
<dbReference type="RefSeq" id="WP_241446729.1">
    <property type="nucleotide sequence ID" value="NZ_JAKZHW010000001.1"/>
</dbReference>
<evidence type="ECO:0000256" key="8">
    <source>
        <dbReference type="ARBA" id="ARBA00023026"/>
    </source>
</evidence>
<keyword evidence="7" id="KW-0067">ATP-binding</keyword>
<dbReference type="InterPro" id="IPR003594">
    <property type="entry name" value="HATPase_dom"/>
</dbReference>
<dbReference type="InterPro" id="IPR000014">
    <property type="entry name" value="PAS"/>
</dbReference>
<evidence type="ECO:0000256" key="7">
    <source>
        <dbReference type="ARBA" id="ARBA00022840"/>
    </source>
</evidence>
<dbReference type="PANTHER" id="PTHR41523:SF8">
    <property type="entry name" value="ETHYLENE RESPONSE SENSOR PROTEIN"/>
    <property type="match status" value="1"/>
</dbReference>